<keyword evidence="2" id="KW-1185">Reference proteome</keyword>
<gene>
    <name evidence="1" type="ORF">pdam_00009729</name>
</gene>
<dbReference type="AlphaFoldDB" id="A0A3M6TP51"/>
<proteinExistence type="predicted"/>
<sequence length="194" mass="22396">MAKEEEHLGISSVFGTGRSANLVRDLFTSEPFIEKHAILNEPSNVNREKHERKSHRVCRRDREPSRIPIRSLKSRNKRICICTYSFIYTHVIYILNCRERIRQSIRKIKYRASRYLTLFSCNKLICSRARVRLIDIEKNPGPPIYVDPSKTIAALYGQDNELVLGQNVGQQCVAMSLCSLLLLQYHIGESADCE</sequence>
<evidence type="ECO:0000313" key="1">
    <source>
        <dbReference type="EMBL" id="RMX43195.1"/>
    </source>
</evidence>
<comment type="caution">
    <text evidence="1">The sequence shown here is derived from an EMBL/GenBank/DDBJ whole genome shotgun (WGS) entry which is preliminary data.</text>
</comment>
<reference evidence="1 2" key="1">
    <citation type="journal article" date="2018" name="Sci. Rep.">
        <title>Comparative analysis of the Pocillopora damicornis genome highlights role of immune system in coral evolution.</title>
        <authorList>
            <person name="Cunning R."/>
            <person name="Bay R.A."/>
            <person name="Gillette P."/>
            <person name="Baker A.C."/>
            <person name="Traylor-Knowles N."/>
        </authorList>
    </citation>
    <scope>NUCLEOTIDE SEQUENCE [LARGE SCALE GENOMIC DNA]</scope>
    <source>
        <strain evidence="1">RSMAS</strain>
        <tissue evidence="1">Whole animal</tissue>
    </source>
</reference>
<protein>
    <submittedName>
        <fullName evidence="1">Uncharacterized protein</fullName>
    </submittedName>
</protein>
<dbReference type="Proteomes" id="UP000275408">
    <property type="component" value="Unassembled WGS sequence"/>
</dbReference>
<evidence type="ECO:0000313" key="2">
    <source>
        <dbReference type="Proteomes" id="UP000275408"/>
    </source>
</evidence>
<dbReference type="EMBL" id="RCHS01003241">
    <property type="protein sequence ID" value="RMX43195.1"/>
    <property type="molecule type" value="Genomic_DNA"/>
</dbReference>
<accession>A0A3M6TP51</accession>
<name>A0A3M6TP51_POCDA</name>
<organism evidence="1 2">
    <name type="scientific">Pocillopora damicornis</name>
    <name type="common">Cauliflower coral</name>
    <name type="synonym">Millepora damicornis</name>
    <dbReference type="NCBI Taxonomy" id="46731"/>
    <lineage>
        <taxon>Eukaryota</taxon>
        <taxon>Metazoa</taxon>
        <taxon>Cnidaria</taxon>
        <taxon>Anthozoa</taxon>
        <taxon>Hexacorallia</taxon>
        <taxon>Scleractinia</taxon>
        <taxon>Astrocoeniina</taxon>
        <taxon>Pocilloporidae</taxon>
        <taxon>Pocillopora</taxon>
    </lineage>
</organism>